<dbReference type="GO" id="GO:0015562">
    <property type="term" value="F:efflux transmembrane transporter activity"/>
    <property type="evidence" value="ECO:0007669"/>
    <property type="project" value="InterPro"/>
</dbReference>
<evidence type="ECO:0000313" key="3">
    <source>
        <dbReference type="Proteomes" id="UP000230390"/>
    </source>
</evidence>
<dbReference type="SUPFAM" id="SSF56954">
    <property type="entry name" value="Outer membrane efflux proteins (OEP)"/>
    <property type="match status" value="1"/>
</dbReference>
<reference evidence="2 3" key="1">
    <citation type="submission" date="2017-10" db="EMBL/GenBank/DDBJ databases">
        <title>Massilia psychrophilum sp. nov., a novel purple-pigmented bacterium isolated from Tianshan glacier, Xinjiang Municipality, China.</title>
        <authorList>
            <person name="Wang H."/>
        </authorList>
    </citation>
    <scope>NUCLEOTIDE SEQUENCE [LARGE SCALE GENOMIC DNA]</scope>
    <source>
        <strain evidence="2 3">JCM 30074</strain>
    </source>
</reference>
<dbReference type="Gene3D" id="1.20.1600.10">
    <property type="entry name" value="Outer membrane efflux proteins (OEP)"/>
    <property type="match status" value="1"/>
</dbReference>
<gene>
    <name evidence="2" type="ORF">CR105_25715</name>
</gene>
<dbReference type="RefSeq" id="WP_099793594.1">
    <property type="nucleotide sequence ID" value="NZ_JBHLYV010000026.1"/>
</dbReference>
<accession>A0A2G8T7Y2</accession>
<protein>
    <submittedName>
        <fullName evidence="2">Transporter</fullName>
    </submittedName>
</protein>
<dbReference type="OrthoDB" id="9769048at2"/>
<dbReference type="Proteomes" id="UP000230390">
    <property type="component" value="Unassembled WGS sequence"/>
</dbReference>
<evidence type="ECO:0000256" key="1">
    <source>
        <dbReference type="SAM" id="Coils"/>
    </source>
</evidence>
<dbReference type="AlphaFoldDB" id="A0A2G8T7Y2"/>
<evidence type="ECO:0000313" key="2">
    <source>
        <dbReference type="EMBL" id="PIL42151.1"/>
    </source>
</evidence>
<sequence>MFSVFTSHATVSGAPAGKRYGTLLALLLLTSGLVAAGPTQISFEEALRLATAASASAKASSAAVAASSQAAAKAGQLPDPMLKLGIDNLPVSGPDKFRPNADFMTMRRVGIEQQWVSKDKRRARSERAQRAVEASEGSYLETVANVREATGKAWLTVLYKQRALTLVESIGRAMEQDLETLKASYRGAKVTATDVLQAKAELIQSVDAINAAEQELDIARINLRRWTRTDIARVADTPPALLAHVPNLPASDLDRYHPAVLNALRAVSLADAEKTVAIRDRNPDWAFEAGFAQRSSQYSNMVSFGVSIPLNVNRAQRQDRDIAEKSELGTKARLEYEDTLVDMQSTIRALAAQLETLKRRISRLNAELLPNATQLVDLTFSDYQAGKGTLTAVFKAKRASLETRLQVNALELEAALVWASLELHVVPHDMADQSRTTQ</sequence>
<keyword evidence="1" id="KW-0175">Coiled coil</keyword>
<dbReference type="PANTHER" id="PTHR30203">
    <property type="entry name" value="OUTER MEMBRANE CATION EFFLUX PROTEIN"/>
    <property type="match status" value="1"/>
</dbReference>
<comment type="caution">
    <text evidence="2">The sequence shown here is derived from an EMBL/GenBank/DDBJ whole genome shotgun (WGS) entry which is preliminary data.</text>
</comment>
<dbReference type="EMBL" id="PDOC01000034">
    <property type="protein sequence ID" value="PIL42151.1"/>
    <property type="molecule type" value="Genomic_DNA"/>
</dbReference>
<proteinExistence type="predicted"/>
<organism evidence="2 3">
    <name type="scientific">Massilia eurypsychrophila</name>
    <dbReference type="NCBI Taxonomy" id="1485217"/>
    <lineage>
        <taxon>Bacteria</taxon>
        <taxon>Pseudomonadati</taxon>
        <taxon>Pseudomonadota</taxon>
        <taxon>Betaproteobacteria</taxon>
        <taxon>Burkholderiales</taxon>
        <taxon>Oxalobacteraceae</taxon>
        <taxon>Telluria group</taxon>
        <taxon>Massilia</taxon>
    </lineage>
</organism>
<name>A0A2G8T7Y2_9BURK</name>
<dbReference type="InterPro" id="IPR010131">
    <property type="entry name" value="MdtP/NodT-like"/>
</dbReference>
<feature type="coiled-coil region" evidence="1">
    <location>
        <begin position="340"/>
        <end position="367"/>
    </location>
</feature>
<keyword evidence="3" id="KW-1185">Reference proteome</keyword>